<dbReference type="InterPro" id="IPR006656">
    <property type="entry name" value="Mopterin_OxRdtase"/>
</dbReference>
<dbReference type="InterPro" id="IPR006657">
    <property type="entry name" value="MoPterin_dinucl-bd_dom"/>
</dbReference>
<dbReference type="Gene3D" id="2.40.40.20">
    <property type="match status" value="1"/>
</dbReference>
<dbReference type="EMBL" id="CP059322">
    <property type="protein sequence ID" value="QLQ37832.1"/>
    <property type="molecule type" value="Genomic_DNA"/>
</dbReference>
<dbReference type="CDD" id="cd00508">
    <property type="entry name" value="MopB_CT_Fdh-Nap-like"/>
    <property type="match status" value="1"/>
</dbReference>
<evidence type="ECO:0000256" key="1">
    <source>
        <dbReference type="ARBA" id="ARBA00022485"/>
    </source>
</evidence>
<protein>
    <submittedName>
        <fullName evidence="6">Molybdopterin oxidoreductase family protein</fullName>
    </submittedName>
</protein>
<dbReference type="KEGG" id="mfeu:H1D33_02730"/>
<keyword evidence="3" id="KW-0408">Iron</keyword>
<dbReference type="Gene3D" id="3.40.50.740">
    <property type="match status" value="1"/>
</dbReference>
<dbReference type="AlphaFoldDB" id="A0A7L6B776"/>
<evidence type="ECO:0000256" key="3">
    <source>
        <dbReference type="ARBA" id="ARBA00023004"/>
    </source>
</evidence>
<keyword evidence="7" id="KW-1185">Reference proteome</keyword>
<dbReference type="Proteomes" id="UP000510844">
    <property type="component" value="Chromosome"/>
</dbReference>
<reference evidence="7" key="1">
    <citation type="submission" date="2020-07" db="EMBL/GenBank/DDBJ databases">
        <title>A new Micromonospora strain with potent antibiotic activity isolated from the microbiome of a mid-Atlantic deep-sea sponge.</title>
        <authorList>
            <person name="Back C.R."/>
            <person name="Stennett H.L."/>
            <person name="Williams S.E."/>
            <person name="Wang L."/>
            <person name="Ojeda Gomez J."/>
            <person name="Abdulle O.M."/>
            <person name="Duffy T."/>
            <person name="Hendry K.R."/>
            <person name="Powell D."/>
            <person name="Stach J.E."/>
            <person name="Essex-Lopresti A.E."/>
            <person name="Willis C.L."/>
            <person name="Curnow P."/>
            <person name="Race P.R."/>
        </authorList>
    </citation>
    <scope>NUCLEOTIDE SEQUENCE [LARGE SCALE GENOMIC DNA]</scope>
    <source>
        <strain evidence="7">28ISP2-46</strain>
    </source>
</reference>
<dbReference type="SUPFAM" id="SSF53706">
    <property type="entry name" value="Formate dehydrogenase/DMSO reductase, domains 1-3"/>
    <property type="match status" value="1"/>
</dbReference>
<dbReference type="PANTHER" id="PTHR43105">
    <property type="entry name" value="RESPIRATORY NITRATE REDUCTASE"/>
    <property type="match status" value="1"/>
</dbReference>
<dbReference type="GO" id="GO:0003954">
    <property type="term" value="F:NADH dehydrogenase activity"/>
    <property type="evidence" value="ECO:0007669"/>
    <property type="project" value="TreeGrafter"/>
</dbReference>
<dbReference type="SUPFAM" id="SSF50692">
    <property type="entry name" value="ADC-like"/>
    <property type="match status" value="1"/>
</dbReference>
<dbReference type="Pfam" id="PF04879">
    <property type="entry name" value="Molybdop_Fe4S4"/>
    <property type="match status" value="1"/>
</dbReference>
<evidence type="ECO:0000313" key="7">
    <source>
        <dbReference type="Proteomes" id="UP000510844"/>
    </source>
</evidence>
<keyword evidence="2" id="KW-0479">Metal-binding</keyword>
<dbReference type="Pfam" id="PF01568">
    <property type="entry name" value="Molydop_binding"/>
    <property type="match status" value="1"/>
</dbReference>
<dbReference type="Gene3D" id="2.20.25.90">
    <property type="entry name" value="ADC-like domains"/>
    <property type="match status" value="1"/>
</dbReference>
<evidence type="ECO:0000259" key="5">
    <source>
        <dbReference type="SMART" id="SM00926"/>
    </source>
</evidence>
<dbReference type="GO" id="GO:0043546">
    <property type="term" value="F:molybdopterin cofactor binding"/>
    <property type="evidence" value="ECO:0007669"/>
    <property type="project" value="InterPro"/>
</dbReference>
<reference evidence="6 7" key="2">
    <citation type="journal article" date="2021" name="Mar. Drugs">
        <title>A New Micromonospora Strain with Antibiotic Activity Isolated from the Microbiome of a Mid-Atlantic Deep-Sea Sponge.</title>
        <authorList>
            <person name="Back C.R."/>
            <person name="Stennett H.L."/>
            <person name="Williams S.E."/>
            <person name="Wang L."/>
            <person name="Ojeda Gomez J."/>
            <person name="Abdulle O.M."/>
            <person name="Duffy T."/>
            <person name="Neal C."/>
            <person name="Mantell J."/>
            <person name="Jepson M.A."/>
            <person name="Hendry K.R."/>
            <person name="Powell D."/>
            <person name="Stach J.E.M."/>
            <person name="Essex-Lopresti A.E."/>
            <person name="Willis C.L."/>
            <person name="Curnow P."/>
            <person name="Race P.R."/>
        </authorList>
    </citation>
    <scope>NUCLEOTIDE SEQUENCE [LARGE SCALE GENOMIC DNA]</scope>
    <source>
        <strain evidence="6 7">28ISP2-46</strain>
    </source>
</reference>
<dbReference type="GO" id="GO:0022904">
    <property type="term" value="P:respiratory electron transport chain"/>
    <property type="evidence" value="ECO:0007669"/>
    <property type="project" value="TreeGrafter"/>
</dbReference>
<proteinExistence type="predicted"/>
<feature type="domain" description="4Fe-4S Mo/W bis-MGD-type" evidence="5">
    <location>
        <begin position="15"/>
        <end position="67"/>
    </location>
</feature>
<organism evidence="6 7">
    <name type="scientific">Micromonospora robiginosa</name>
    <dbReference type="NCBI Taxonomy" id="2749844"/>
    <lineage>
        <taxon>Bacteria</taxon>
        <taxon>Bacillati</taxon>
        <taxon>Actinomycetota</taxon>
        <taxon>Actinomycetes</taxon>
        <taxon>Micromonosporales</taxon>
        <taxon>Micromonosporaceae</taxon>
        <taxon>Micromonospora</taxon>
    </lineage>
</organism>
<keyword evidence="1" id="KW-0004">4Fe-4S</keyword>
<gene>
    <name evidence="6" type="ORF">H1D33_02730</name>
</gene>
<dbReference type="InterPro" id="IPR006963">
    <property type="entry name" value="Mopterin_OxRdtase_4Fe-4S_dom"/>
</dbReference>
<accession>A0A7L6B776</accession>
<name>A0A7L6B776_9ACTN</name>
<sequence>MTDGARVATQPGVRPREAATHCPYCALQCGMVLRDSAVGVEVAPRDFPTNRGGLCQKGWTAAELLDHPERLTTPLLRDRPGGELRPAGWDEALDRVAAGLRAVADRHGPDAVAVFGGGGLTNEKAYALGRFARVTLGTRHVDYNGRWCMSSAAAAGNRAFGVDRGLPFPLADLGRADTLLLVGANPAETMPPLMRHVTDLRERGGRLIVVDPRATATARQADLHLQPLPGTDLAVANALLHIALTEGHVDRAYVAARTTGFDEVRRTVAGYWPAAVERLSGVPVADLEATARALAGAERAIILTARGAEQHAKGVDTVTAFVNLALALGLPGRPGSGYGCLTGQGNGQGGREHGQKADQLPGYRRIDDPAAREHVAGVWGVDPATLPGPGVPAYQLLDSLGTDAGARALLVFGSNPVVSAPRAARIESRLRDLDLLVVADFLRSETAELADVVLPVAQWAEEDGTMTNLEGRVLRRRALRQPPAGVRTDLEVLSALAGRLTGAPLPTDPREVFEELRRASAGGPADYAGITWDRIDADTGVFWPCPDPDGPDRPRLFADRFPTPDGRARFHPVTHRPAAEPVCADYPLHFTTGRVLAHYQSGAQTRRVAALRRAAPEGFVELHPDLAARLGVTEGTPVRVVSRRGELRAPARLSPTIRPDTVFAPFHWPGAARANSVTNDAVDPVSGMPEFKVCAVRVEPA</sequence>
<dbReference type="Pfam" id="PF00384">
    <property type="entry name" value="Molybdopterin"/>
    <property type="match status" value="1"/>
</dbReference>
<evidence type="ECO:0000256" key="4">
    <source>
        <dbReference type="ARBA" id="ARBA00023014"/>
    </source>
</evidence>
<dbReference type="GO" id="GO:0016020">
    <property type="term" value="C:membrane"/>
    <property type="evidence" value="ECO:0007669"/>
    <property type="project" value="TreeGrafter"/>
</dbReference>
<dbReference type="SMART" id="SM00926">
    <property type="entry name" value="Molybdop_Fe4S4"/>
    <property type="match status" value="1"/>
</dbReference>
<dbReference type="Gene3D" id="3.40.228.10">
    <property type="entry name" value="Dimethylsulfoxide Reductase, domain 2"/>
    <property type="match status" value="1"/>
</dbReference>
<evidence type="ECO:0000313" key="6">
    <source>
        <dbReference type="EMBL" id="QLQ37832.1"/>
    </source>
</evidence>
<dbReference type="InterPro" id="IPR050123">
    <property type="entry name" value="Prok_molybdopt-oxidoreductase"/>
</dbReference>
<dbReference type="GO" id="GO:0051539">
    <property type="term" value="F:4 iron, 4 sulfur cluster binding"/>
    <property type="evidence" value="ECO:0007669"/>
    <property type="project" value="UniProtKB-KW"/>
</dbReference>
<keyword evidence="4" id="KW-0411">Iron-sulfur</keyword>
<dbReference type="PANTHER" id="PTHR43105:SF10">
    <property type="entry name" value="NADH-QUINONE OXIDOREDUCTASE SUBUNIT G"/>
    <property type="match status" value="1"/>
</dbReference>
<dbReference type="RefSeq" id="WP_181570300.1">
    <property type="nucleotide sequence ID" value="NZ_CP059322.2"/>
</dbReference>
<evidence type="ECO:0000256" key="2">
    <source>
        <dbReference type="ARBA" id="ARBA00022723"/>
    </source>
</evidence>
<dbReference type="InterPro" id="IPR009010">
    <property type="entry name" value="Asp_de-COase-like_dom_sf"/>
</dbReference>
<dbReference type="GO" id="GO:0046872">
    <property type="term" value="F:metal ion binding"/>
    <property type="evidence" value="ECO:0007669"/>
    <property type="project" value="UniProtKB-KW"/>
</dbReference>